<keyword evidence="2" id="KW-0819">tRNA processing</keyword>
<dbReference type="InterPro" id="IPR020094">
    <property type="entry name" value="TruA/RsuA/RluB/E/F_N"/>
</dbReference>
<dbReference type="STRING" id="947166.A0A1D1V2Q6"/>
<dbReference type="CDD" id="cd02569">
    <property type="entry name" value="PseudoU_synth_ScPus3"/>
    <property type="match status" value="1"/>
</dbReference>
<evidence type="ECO:0000313" key="6">
    <source>
        <dbReference type="EMBL" id="GAU92748.1"/>
    </source>
</evidence>
<dbReference type="GO" id="GO:1990481">
    <property type="term" value="P:mRNA pseudouridine synthesis"/>
    <property type="evidence" value="ECO:0007669"/>
    <property type="project" value="TreeGrafter"/>
</dbReference>
<dbReference type="Proteomes" id="UP000186922">
    <property type="component" value="Unassembled WGS sequence"/>
</dbReference>
<dbReference type="FunFam" id="3.30.70.580:FF:000007">
    <property type="entry name" value="tRNA pseudouridine synthase"/>
    <property type="match status" value="1"/>
</dbReference>
<dbReference type="HAMAP" id="MF_00171">
    <property type="entry name" value="TruA"/>
    <property type="match status" value="1"/>
</dbReference>
<feature type="region of interest" description="Disordered" evidence="4">
    <location>
        <begin position="101"/>
        <end position="131"/>
    </location>
</feature>
<evidence type="ECO:0000259" key="5">
    <source>
        <dbReference type="Pfam" id="PF01416"/>
    </source>
</evidence>
<evidence type="ECO:0000256" key="1">
    <source>
        <dbReference type="ARBA" id="ARBA00009375"/>
    </source>
</evidence>
<keyword evidence="3" id="KW-0413">Isomerase</keyword>
<dbReference type="InterPro" id="IPR020095">
    <property type="entry name" value="PsdUridine_synth_TruA_C"/>
</dbReference>
<dbReference type="PANTHER" id="PTHR11142">
    <property type="entry name" value="PSEUDOURIDYLATE SYNTHASE"/>
    <property type="match status" value="1"/>
</dbReference>
<proteinExistence type="inferred from homology"/>
<protein>
    <recommendedName>
        <fullName evidence="5">Pseudouridine synthase I TruA alpha/beta domain-containing protein</fullName>
    </recommendedName>
</protein>
<dbReference type="GO" id="GO:0005737">
    <property type="term" value="C:cytoplasm"/>
    <property type="evidence" value="ECO:0007669"/>
    <property type="project" value="TreeGrafter"/>
</dbReference>
<evidence type="ECO:0000256" key="2">
    <source>
        <dbReference type="ARBA" id="ARBA00022694"/>
    </source>
</evidence>
<evidence type="ECO:0000256" key="4">
    <source>
        <dbReference type="SAM" id="MobiDB-lite"/>
    </source>
</evidence>
<accession>A0A1D1V2Q6</accession>
<dbReference type="EMBL" id="BDGG01000002">
    <property type="protein sequence ID" value="GAU92748.1"/>
    <property type="molecule type" value="Genomic_DNA"/>
</dbReference>
<comment type="caution">
    <text evidence="6">The sequence shown here is derived from an EMBL/GenBank/DDBJ whole genome shotgun (WGS) entry which is preliminary data.</text>
</comment>
<reference evidence="6 7" key="1">
    <citation type="journal article" date="2016" name="Nat. Commun.">
        <title>Extremotolerant tardigrade genome and improved radiotolerance of human cultured cells by tardigrade-unique protein.</title>
        <authorList>
            <person name="Hashimoto T."/>
            <person name="Horikawa D.D."/>
            <person name="Saito Y."/>
            <person name="Kuwahara H."/>
            <person name="Kozuka-Hata H."/>
            <person name="Shin-I T."/>
            <person name="Minakuchi Y."/>
            <person name="Ohishi K."/>
            <person name="Motoyama A."/>
            <person name="Aizu T."/>
            <person name="Enomoto A."/>
            <person name="Kondo K."/>
            <person name="Tanaka S."/>
            <person name="Hara Y."/>
            <person name="Koshikawa S."/>
            <person name="Sagara H."/>
            <person name="Miura T."/>
            <person name="Yokobori S."/>
            <person name="Miyagawa K."/>
            <person name="Suzuki Y."/>
            <person name="Kubo T."/>
            <person name="Oyama M."/>
            <person name="Kohara Y."/>
            <person name="Fujiyama A."/>
            <person name="Arakawa K."/>
            <person name="Katayama T."/>
            <person name="Toyoda A."/>
            <person name="Kunieda T."/>
        </authorList>
    </citation>
    <scope>NUCLEOTIDE SEQUENCE [LARGE SCALE GENOMIC DNA]</scope>
    <source>
        <strain evidence="6 7">YOKOZUNA-1</strain>
    </source>
</reference>
<dbReference type="Gene3D" id="3.30.70.660">
    <property type="entry name" value="Pseudouridine synthase I, catalytic domain, C-terminal subdomain"/>
    <property type="match status" value="1"/>
</dbReference>
<dbReference type="InterPro" id="IPR020103">
    <property type="entry name" value="PsdUridine_synth_cat_dom_sf"/>
</dbReference>
<organism evidence="6 7">
    <name type="scientific">Ramazzottius varieornatus</name>
    <name type="common">Water bear</name>
    <name type="synonym">Tardigrade</name>
    <dbReference type="NCBI Taxonomy" id="947166"/>
    <lineage>
        <taxon>Eukaryota</taxon>
        <taxon>Metazoa</taxon>
        <taxon>Ecdysozoa</taxon>
        <taxon>Tardigrada</taxon>
        <taxon>Eutardigrada</taxon>
        <taxon>Parachela</taxon>
        <taxon>Hypsibioidea</taxon>
        <taxon>Ramazzottiidae</taxon>
        <taxon>Ramazzottius</taxon>
    </lineage>
</organism>
<dbReference type="GO" id="GO:0031119">
    <property type="term" value="P:tRNA pseudouridine synthesis"/>
    <property type="evidence" value="ECO:0007669"/>
    <property type="project" value="TreeGrafter"/>
</dbReference>
<dbReference type="GO" id="GO:0005634">
    <property type="term" value="C:nucleus"/>
    <property type="evidence" value="ECO:0007669"/>
    <property type="project" value="TreeGrafter"/>
</dbReference>
<comment type="similarity">
    <text evidence="1">Belongs to the tRNA pseudouridine synthase TruA family.</text>
</comment>
<dbReference type="PANTHER" id="PTHR11142:SF5">
    <property type="entry name" value="TRNA PSEUDOURIDINE(38_39) SYNTHASE"/>
    <property type="match status" value="1"/>
</dbReference>
<dbReference type="GO" id="GO:0009982">
    <property type="term" value="F:pseudouridine synthase activity"/>
    <property type="evidence" value="ECO:0007669"/>
    <property type="project" value="InterPro"/>
</dbReference>
<keyword evidence="7" id="KW-1185">Reference proteome</keyword>
<sequence length="506" mass="57410">MANYATQMSTDLADVAFEPIRITEVTDSSADELNGEAEMDDIHVERTEATVTFPSEAEAERRTALVKLTKDELVEIVLEKERELRKRVKLINRLRQNNKALQSSFTSEESQSEPEMATETPSTSSGSVSVGKKRKRVERELDFSQYGKRHVAFRFLYLGWDYQGFVVQNDTTNTIEDEIFTALNKTKLIAAREESSYHRCGRTDKSVSAFSQVISLQVRSTLNDGPGIVQQASPAKADSKEIPYVQILNGVLPKNIRVTSWSPVETSFSARFSCKERSYRYYFPKSNLDIRLMNEAAQLLAGEHDFRNFCKADINGGVTNFVRHIHEISVNIFLNDCESFAGNSARQMYVLQIDGSAFLWHQVRSIVAILFLIGQGKEKPELITELLDVERCPAKPQYSMAEGFPLVLFDCEFEDVEWHQTEANLRATIRDLDKQWTEYAVKAAIISDMTRSLKNRLKSVSTEPWDSGSLVQSLMSEGKGKVYRSLQSRQTGDTIENRLLKKLKVS</sequence>
<feature type="domain" description="Pseudouridine synthase I TruA alpha/beta" evidence="5">
    <location>
        <begin position="296"/>
        <end position="414"/>
    </location>
</feature>
<feature type="compositionally biased region" description="Low complexity" evidence="4">
    <location>
        <begin position="103"/>
        <end position="130"/>
    </location>
</feature>
<dbReference type="GO" id="GO:0003723">
    <property type="term" value="F:RNA binding"/>
    <property type="evidence" value="ECO:0007669"/>
    <property type="project" value="InterPro"/>
</dbReference>
<dbReference type="SUPFAM" id="SSF55120">
    <property type="entry name" value="Pseudouridine synthase"/>
    <property type="match status" value="1"/>
</dbReference>
<dbReference type="AlphaFoldDB" id="A0A1D1V2Q6"/>
<dbReference type="InterPro" id="IPR041707">
    <property type="entry name" value="Pus3-like"/>
</dbReference>
<dbReference type="InterPro" id="IPR020097">
    <property type="entry name" value="PsdUridine_synth_TruA_a/b_dom"/>
</dbReference>
<gene>
    <name evidence="6" type="primary">RvY_04791-1</name>
    <name evidence="6" type="synonym">RvY_04791.1</name>
    <name evidence="6" type="ORF">RvY_04791</name>
</gene>
<dbReference type="InterPro" id="IPR001406">
    <property type="entry name" value="PsdUridine_synth_TruA"/>
</dbReference>
<dbReference type="NCBIfam" id="TIGR00071">
    <property type="entry name" value="hisT_truA"/>
    <property type="match status" value="1"/>
</dbReference>
<name>A0A1D1V2Q6_RAMVA</name>
<dbReference type="Gene3D" id="3.30.70.580">
    <property type="entry name" value="Pseudouridine synthase I, catalytic domain, N-terminal subdomain"/>
    <property type="match status" value="1"/>
</dbReference>
<dbReference type="OrthoDB" id="25767at2759"/>
<dbReference type="Pfam" id="PF01416">
    <property type="entry name" value="PseudoU_synth_1"/>
    <property type="match status" value="1"/>
</dbReference>
<evidence type="ECO:0000313" key="7">
    <source>
        <dbReference type="Proteomes" id="UP000186922"/>
    </source>
</evidence>
<evidence type="ECO:0000256" key="3">
    <source>
        <dbReference type="ARBA" id="ARBA00023235"/>
    </source>
</evidence>